<keyword evidence="1" id="KW-1133">Transmembrane helix</keyword>
<proteinExistence type="predicted"/>
<evidence type="ECO:0000256" key="1">
    <source>
        <dbReference type="SAM" id="Phobius"/>
    </source>
</evidence>
<organism evidence="2">
    <name type="scientific">uncultured Sphingomonas sp</name>
    <dbReference type="NCBI Taxonomy" id="158754"/>
    <lineage>
        <taxon>Bacteria</taxon>
        <taxon>Pseudomonadati</taxon>
        <taxon>Pseudomonadota</taxon>
        <taxon>Alphaproteobacteria</taxon>
        <taxon>Sphingomonadales</taxon>
        <taxon>Sphingomonadaceae</taxon>
        <taxon>Sphingomonas</taxon>
        <taxon>environmental samples</taxon>
    </lineage>
</organism>
<sequence length="152" mass="16379">MSIATLPRRAPAFPQWRVPALFASAETFLEREREQLALWWVVALGGGIATWLALASPRAWTAGLLLLVGTAGLGATLGRGRVGRSIAGFALAAALELGLIWLRSEWVASPRLGRPVITECSGRVTGTQQLAARDSVRLTIAPEIRHCRHFCA</sequence>
<feature type="transmembrane region" description="Helical" evidence="1">
    <location>
        <begin position="60"/>
        <end position="78"/>
    </location>
</feature>
<dbReference type="EMBL" id="CADCWB010000039">
    <property type="protein sequence ID" value="CAA9506992.1"/>
    <property type="molecule type" value="Genomic_DNA"/>
</dbReference>
<accession>A0A6J4SWC9</accession>
<protein>
    <recommendedName>
        <fullName evidence="3">DUF4131 domain-containing protein</fullName>
    </recommendedName>
</protein>
<feature type="transmembrane region" description="Helical" evidence="1">
    <location>
        <begin position="36"/>
        <end position="54"/>
    </location>
</feature>
<feature type="transmembrane region" description="Helical" evidence="1">
    <location>
        <begin position="85"/>
        <end position="102"/>
    </location>
</feature>
<keyword evidence="1" id="KW-0472">Membrane</keyword>
<gene>
    <name evidence="2" type="ORF">AVDCRST_MAG62-291</name>
</gene>
<keyword evidence="1" id="KW-0812">Transmembrane</keyword>
<evidence type="ECO:0008006" key="3">
    <source>
        <dbReference type="Google" id="ProtNLM"/>
    </source>
</evidence>
<dbReference type="AlphaFoldDB" id="A0A6J4SWC9"/>
<evidence type="ECO:0000313" key="2">
    <source>
        <dbReference type="EMBL" id="CAA9506992.1"/>
    </source>
</evidence>
<reference evidence="2" key="1">
    <citation type="submission" date="2020-02" db="EMBL/GenBank/DDBJ databases">
        <authorList>
            <person name="Meier V. D."/>
        </authorList>
    </citation>
    <scope>NUCLEOTIDE SEQUENCE</scope>
    <source>
        <strain evidence="2">AVDCRST_MAG62</strain>
    </source>
</reference>
<name>A0A6J4SWC9_9SPHN</name>